<accession>A0A327ZZF5</accession>
<dbReference type="EMBL" id="PZJG01000031">
    <property type="protein sequence ID" value="RAK47649.1"/>
    <property type="molecule type" value="Genomic_DNA"/>
</dbReference>
<dbReference type="RefSeq" id="WP_111744448.1">
    <property type="nucleotide sequence ID" value="NZ_CM009973.1"/>
</dbReference>
<dbReference type="Proteomes" id="UP000249579">
    <property type="component" value="Plasmid pZKMB2"/>
</dbReference>
<organism evidence="1 2">
    <name type="scientific">Macrococcoides bohemicum</name>
    <dbReference type="NCBI Taxonomy" id="1903056"/>
    <lineage>
        <taxon>Bacteria</taxon>
        <taxon>Bacillati</taxon>
        <taxon>Bacillota</taxon>
        <taxon>Bacilli</taxon>
        <taxon>Bacillales</taxon>
        <taxon>Staphylococcaceae</taxon>
        <taxon>Macrococcoides</taxon>
    </lineage>
</organism>
<evidence type="ECO:0000313" key="1">
    <source>
        <dbReference type="EMBL" id="RAK47649.1"/>
    </source>
</evidence>
<keyword evidence="1" id="KW-0614">Plasmid</keyword>
<protein>
    <submittedName>
        <fullName evidence="1">Uncharacterized protein</fullName>
    </submittedName>
</protein>
<gene>
    <name evidence="1" type="ORF">BHX94_12385</name>
</gene>
<dbReference type="AlphaFoldDB" id="A0A327ZZF5"/>
<sequence>MSNFYNSIKNLYIDMRNNKIYFQTFSINFNNIEADCIFSIQDNPFEIIFIRKYDACVLKIDVKKGFILNIENKFSEIYKFFNIKYGKGNFSLISLLEHLSKKLPNEVKILSDNERKQVYNFVNIEESEKIYYLSFTNWDKVNKGKSKPVGSRTTKNLAKTQLLFPDIYESTKDKNISINYSHVPTDKRFDLKDLE</sequence>
<dbReference type="Pfam" id="PF19503">
    <property type="entry name" value="DUF6037"/>
    <property type="match status" value="1"/>
</dbReference>
<dbReference type="InterPro" id="IPR046100">
    <property type="entry name" value="DUF6037"/>
</dbReference>
<proteinExistence type="predicted"/>
<geneLocation type="plasmid" evidence="2">
    <name>pzkmb2</name>
</geneLocation>
<reference evidence="1 2" key="1">
    <citation type="journal article" date="2018" name="Front. Microbiol.">
        <title>Description and Comparative Genomics of Macrococcus caseolyticus subsp. hominis subsp. nov., Macrococcus goetzii sp. nov., Macrococcus epidermidis sp. nov., and Macrococcus bohemicus sp. nov., Novel Macrococci From Human Clinical Material With Virulence Potential and Suspected Uptake of Foreign DNA by Natural Transformation.</title>
        <authorList>
            <person name="Maslanova I."/>
            <person name="Wertheimer Z."/>
            <person name="Sedlacek I."/>
            <person name="Svec P."/>
            <person name="Indrakova A."/>
            <person name="Kovarovic V."/>
            <person name="Schumann P."/>
            <person name="Sproer C."/>
            <person name="Kralova S."/>
            <person name="Sedo O."/>
            <person name="Kristofova L."/>
            <person name="Vrbovska V."/>
            <person name="Fuzik T."/>
            <person name="Petras P."/>
            <person name="Zdrahal Z."/>
            <person name="Ruzickova V."/>
            <person name="Doskar J."/>
            <person name="Pantucek R."/>
        </authorList>
    </citation>
    <scope>NUCLEOTIDE SEQUENCE [LARGE SCALE GENOMIC DNA]</scope>
    <source>
        <strain evidence="1 2">03/115</strain>
        <plasmid evidence="1">pZKMB2</plasmid>
    </source>
</reference>
<comment type="caution">
    <text evidence="1">The sequence shown here is derived from an EMBL/GenBank/DDBJ whole genome shotgun (WGS) entry which is preliminary data.</text>
</comment>
<evidence type="ECO:0000313" key="2">
    <source>
        <dbReference type="Proteomes" id="UP000249579"/>
    </source>
</evidence>
<name>A0A327ZZF5_9STAP</name>